<reference evidence="3 4" key="1">
    <citation type="submission" date="2024-10" db="EMBL/GenBank/DDBJ databases">
        <title>Updated reference genomes for cyclostephanoid diatoms.</title>
        <authorList>
            <person name="Roberts W.R."/>
            <person name="Alverson A.J."/>
        </authorList>
    </citation>
    <scope>NUCLEOTIDE SEQUENCE [LARGE SCALE GENOMIC DNA]</scope>
    <source>
        <strain evidence="3 4">AJA010-31</strain>
    </source>
</reference>
<dbReference type="AlphaFoldDB" id="A0ABD3PK07"/>
<dbReference type="EMBL" id="JALLPJ020000570">
    <property type="protein sequence ID" value="KAL3788322.1"/>
    <property type="molecule type" value="Genomic_DNA"/>
</dbReference>
<keyword evidence="2" id="KW-0732">Signal</keyword>
<feature type="signal peptide" evidence="2">
    <location>
        <begin position="1"/>
        <end position="18"/>
    </location>
</feature>
<proteinExistence type="predicted"/>
<comment type="caution">
    <text evidence="3">The sequence shown here is derived from an EMBL/GenBank/DDBJ whole genome shotgun (WGS) entry which is preliminary data.</text>
</comment>
<keyword evidence="4" id="KW-1185">Reference proteome</keyword>
<evidence type="ECO:0000313" key="3">
    <source>
        <dbReference type="EMBL" id="KAL3788322.1"/>
    </source>
</evidence>
<name>A0ABD3PK07_9STRA</name>
<dbReference type="Proteomes" id="UP001530400">
    <property type="component" value="Unassembled WGS sequence"/>
</dbReference>
<organism evidence="3 4">
    <name type="scientific">Cyclotella atomus</name>
    <dbReference type="NCBI Taxonomy" id="382360"/>
    <lineage>
        <taxon>Eukaryota</taxon>
        <taxon>Sar</taxon>
        <taxon>Stramenopiles</taxon>
        <taxon>Ochrophyta</taxon>
        <taxon>Bacillariophyta</taxon>
        <taxon>Coscinodiscophyceae</taxon>
        <taxon>Thalassiosirophycidae</taxon>
        <taxon>Stephanodiscales</taxon>
        <taxon>Stephanodiscaceae</taxon>
        <taxon>Cyclotella</taxon>
    </lineage>
</organism>
<feature type="coiled-coil region" evidence="1">
    <location>
        <begin position="173"/>
        <end position="214"/>
    </location>
</feature>
<evidence type="ECO:0000313" key="4">
    <source>
        <dbReference type="Proteomes" id="UP001530400"/>
    </source>
</evidence>
<accession>A0ABD3PK07</accession>
<sequence>MSLFVFLITAIIVGNVSAFSASNTALLSRLQTIQAELLISIGRIPGTAMPPEWAASGAKLGFALEVEFTDEPCEYEMTKERLLKSDALMGTKLLSVEPLNVPTFVSTKGKETIKVKPGAYGCQIQGLESRQYAFRFFLDFPEGSKRNDVELPAEKIYFLSSCWLLPGGEDSSLERARRRRDDLVTTIRQISDEVDQVERQLADANILQREMEKIYPLDSSKVIQGPNEIIFAKEGVVAVKRFRGTLGTKEQYHWIGTFTFNEFFEDDEGDG</sequence>
<protein>
    <recommendedName>
        <fullName evidence="5">Plastid lipid-associated protein/fibrillin conserved domain-containing protein</fullName>
    </recommendedName>
</protein>
<gene>
    <name evidence="3" type="ORF">ACHAWO_008551</name>
</gene>
<evidence type="ECO:0000256" key="2">
    <source>
        <dbReference type="SAM" id="SignalP"/>
    </source>
</evidence>
<keyword evidence="1" id="KW-0175">Coiled coil</keyword>
<evidence type="ECO:0000256" key="1">
    <source>
        <dbReference type="SAM" id="Coils"/>
    </source>
</evidence>
<feature type="chain" id="PRO_5044840892" description="Plastid lipid-associated protein/fibrillin conserved domain-containing protein" evidence="2">
    <location>
        <begin position="19"/>
        <end position="271"/>
    </location>
</feature>
<evidence type="ECO:0008006" key="5">
    <source>
        <dbReference type="Google" id="ProtNLM"/>
    </source>
</evidence>